<dbReference type="CDD" id="cd08504">
    <property type="entry name" value="PBP2_OppA"/>
    <property type="match status" value="1"/>
</dbReference>
<comment type="subcellular location">
    <subcellularLocation>
        <location evidence="1">Cell envelope</location>
    </subcellularLocation>
</comment>
<evidence type="ECO:0000256" key="7">
    <source>
        <dbReference type="SAM" id="SignalP"/>
    </source>
</evidence>
<dbReference type="PATRIC" id="fig|1036673.3.peg.5064"/>
<evidence type="ECO:0000256" key="4">
    <source>
        <dbReference type="ARBA" id="ARBA00022729"/>
    </source>
</evidence>
<dbReference type="Gene3D" id="3.90.76.10">
    <property type="entry name" value="Dipeptide-binding Protein, Domain 1"/>
    <property type="match status" value="1"/>
</dbReference>
<dbReference type="KEGG" id="pms:KNP414_05461"/>
<feature type="signal peptide" evidence="7">
    <location>
        <begin position="1"/>
        <end position="20"/>
    </location>
</feature>
<feature type="domain" description="Solute-binding protein family 5" evidence="8">
    <location>
        <begin position="91"/>
        <end position="478"/>
    </location>
</feature>
<dbReference type="GO" id="GO:0043190">
    <property type="term" value="C:ATP-binding cassette (ABC) transporter complex"/>
    <property type="evidence" value="ECO:0007669"/>
    <property type="project" value="InterPro"/>
</dbReference>
<accession>F8FI82</accession>
<keyword evidence="3" id="KW-0813">Transport</keyword>
<reference evidence="9 10" key="2">
    <citation type="journal article" date="2013" name="Genome Announc.">
        <title>Genome Sequence of Growth-Improving Paenibacillus mucilaginosus Strain KNP414.</title>
        <authorList>
            <person name="Lu J.J."/>
            <person name="Wang J.F."/>
            <person name="Hu X.F."/>
        </authorList>
    </citation>
    <scope>NUCLEOTIDE SEQUENCE [LARGE SCALE GENOMIC DNA]</scope>
    <source>
        <strain evidence="9 10">KNP414</strain>
    </source>
</reference>
<dbReference type="PANTHER" id="PTHR30290:SF10">
    <property type="entry name" value="PERIPLASMIC OLIGOPEPTIDE-BINDING PROTEIN-RELATED"/>
    <property type="match status" value="1"/>
</dbReference>
<dbReference type="AlphaFoldDB" id="F8FI82"/>
<feature type="region of interest" description="Disordered" evidence="6">
    <location>
        <begin position="25"/>
        <end position="45"/>
    </location>
</feature>
<dbReference type="SUPFAM" id="SSF53850">
    <property type="entry name" value="Periplasmic binding protein-like II"/>
    <property type="match status" value="1"/>
</dbReference>
<gene>
    <name evidence="9" type="ordered locus">KNP414_05461</name>
</gene>
<evidence type="ECO:0000313" key="10">
    <source>
        <dbReference type="Proteomes" id="UP000006620"/>
    </source>
</evidence>
<dbReference type="GO" id="GO:1904680">
    <property type="term" value="F:peptide transmembrane transporter activity"/>
    <property type="evidence" value="ECO:0007669"/>
    <property type="project" value="TreeGrafter"/>
</dbReference>
<dbReference type="Gene3D" id="3.40.190.10">
    <property type="entry name" value="Periplasmic binding protein-like II"/>
    <property type="match status" value="1"/>
</dbReference>
<dbReference type="PIRSF" id="PIRSF002741">
    <property type="entry name" value="MppA"/>
    <property type="match status" value="1"/>
</dbReference>
<dbReference type="FunFam" id="3.10.105.10:FF:000001">
    <property type="entry name" value="Oligopeptide ABC transporter, oligopeptide-binding protein"/>
    <property type="match status" value="1"/>
</dbReference>
<dbReference type="FunFam" id="3.90.76.10:FF:000001">
    <property type="entry name" value="Oligopeptide ABC transporter substrate-binding protein"/>
    <property type="match status" value="1"/>
</dbReference>
<dbReference type="Pfam" id="PF00496">
    <property type="entry name" value="SBP_bac_5"/>
    <property type="match status" value="1"/>
</dbReference>
<reference evidence="10" key="1">
    <citation type="submission" date="2011-06" db="EMBL/GenBank/DDBJ databases">
        <title>Complete genome sequence of Paenibacillus mucilaginosus KNP414.</title>
        <authorList>
            <person name="Wang J."/>
            <person name="Hu S."/>
            <person name="Hu X."/>
            <person name="Zhang B."/>
            <person name="Dong D."/>
            <person name="Zhang S."/>
            <person name="Zhao K."/>
            <person name="Wu D."/>
        </authorList>
    </citation>
    <scope>NUCLEOTIDE SEQUENCE [LARGE SCALE GENOMIC DNA]</scope>
    <source>
        <strain evidence="10">KNP414</strain>
    </source>
</reference>
<evidence type="ECO:0000256" key="3">
    <source>
        <dbReference type="ARBA" id="ARBA00022448"/>
    </source>
</evidence>
<dbReference type="PROSITE" id="PS51257">
    <property type="entry name" value="PROKAR_LIPOPROTEIN"/>
    <property type="match status" value="1"/>
</dbReference>
<dbReference type="InterPro" id="IPR000914">
    <property type="entry name" value="SBP_5_dom"/>
</dbReference>
<keyword evidence="5" id="KW-0571">Peptide transport</keyword>
<dbReference type="EMBL" id="CP002869">
    <property type="protein sequence ID" value="AEI43985.1"/>
    <property type="molecule type" value="Genomic_DNA"/>
</dbReference>
<proteinExistence type="inferred from homology"/>
<evidence type="ECO:0000256" key="6">
    <source>
        <dbReference type="SAM" id="MobiDB-lite"/>
    </source>
</evidence>
<keyword evidence="4 7" id="KW-0732">Signal</keyword>
<evidence type="ECO:0000256" key="5">
    <source>
        <dbReference type="ARBA" id="ARBA00022856"/>
    </source>
</evidence>
<dbReference type="GO" id="GO:0030288">
    <property type="term" value="C:outer membrane-bounded periplasmic space"/>
    <property type="evidence" value="ECO:0007669"/>
    <property type="project" value="UniProtKB-ARBA"/>
</dbReference>
<dbReference type="Proteomes" id="UP000006620">
    <property type="component" value="Chromosome"/>
</dbReference>
<dbReference type="HOGENOM" id="CLU_017028_0_4_9"/>
<evidence type="ECO:0000313" key="9">
    <source>
        <dbReference type="EMBL" id="AEI43985.1"/>
    </source>
</evidence>
<keyword evidence="5" id="KW-0653">Protein transport</keyword>
<dbReference type="InterPro" id="IPR030678">
    <property type="entry name" value="Peptide/Ni-bd"/>
</dbReference>
<dbReference type="InterPro" id="IPR039424">
    <property type="entry name" value="SBP_5"/>
</dbReference>
<protein>
    <submittedName>
        <fullName evidence="9">ABC-type dipeptide/oligopeptide/nickel transport systems, periplasmic components</fullName>
    </submittedName>
</protein>
<sequence length="558" mass="61764">MNLRKWLSTTVVLTLACGLAAGCTSGGSGSTTNETATPEGKETAAPKQQITVNYRAEPGALDVSKTTQIAAFTILGAVGEGLYRLDKNNKAQPGLAKDMPKISPDGKTYTITLKDNLTYSDGVPVKAQDFVYSYQRSVDPATKAIYAFMVAWVKGGTDVMKAKTPEEVEAKKKEMGVKALDDKTLEITLERPIPFFTEQLSFLNFFPQRQDIIEKYKEKNGADAESVIGAGPFVLEKWDHDQQLVLVKNDKYWDKDNVKLERIQLNIVKDENTGLNLFQTGGSDLQTITGDNIGLWSGKPEYVLQPELSSWFIKLSQKNVPAFQNKKIRQALALSVDNSAFIETVMGKGPVPATGFVPSGTSDGNGEEFRKKAGSIMPKFDPDKAKQLLKEGLQEAGLTQLPQFKLQGDDHNTGPKALEFLVAQWKQNLGVDVIAEPLPHKLRVDNENNHKYQASVSGWGADYNDPMTFLDMFITGSDLNDVDWSNAEYDKLANGAIAELDKAKRSDLMVQAEKLLIEEMPIVPNYFRATSWVKNTKIQDLLFPPYGVELEFKWASVK</sequence>
<organism evidence="9 10">
    <name type="scientific">Paenibacillus mucilaginosus (strain KNP414)</name>
    <dbReference type="NCBI Taxonomy" id="1036673"/>
    <lineage>
        <taxon>Bacteria</taxon>
        <taxon>Bacillati</taxon>
        <taxon>Bacillota</taxon>
        <taxon>Bacilli</taxon>
        <taxon>Bacillales</taxon>
        <taxon>Paenibacillaceae</taxon>
        <taxon>Paenibacillus</taxon>
    </lineage>
</organism>
<evidence type="ECO:0000256" key="2">
    <source>
        <dbReference type="ARBA" id="ARBA00005695"/>
    </source>
</evidence>
<dbReference type="GO" id="GO:0015833">
    <property type="term" value="P:peptide transport"/>
    <property type="evidence" value="ECO:0007669"/>
    <property type="project" value="UniProtKB-KW"/>
</dbReference>
<feature type="chain" id="PRO_5038651272" evidence="7">
    <location>
        <begin position="21"/>
        <end position="558"/>
    </location>
</feature>
<evidence type="ECO:0000256" key="1">
    <source>
        <dbReference type="ARBA" id="ARBA00004196"/>
    </source>
</evidence>
<evidence type="ECO:0000259" key="8">
    <source>
        <dbReference type="Pfam" id="PF00496"/>
    </source>
</evidence>
<name>F8FI82_PAEMK</name>
<dbReference type="Gene3D" id="3.10.105.10">
    <property type="entry name" value="Dipeptide-binding Protein, Domain 3"/>
    <property type="match status" value="1"/>
</dbReference>
<comment type="similarity">
    <text evidence="2">Belongs to the bacterial solute-binding protein 5 family.</text>
</comment>
<dbReference type="RefSeq" id="WP_013919138.1">
    <property type="nucleotide sequence ID" value="NC_015690.1"/>
</dbReference>
<dbReference type="PANTHER" id="PTHR30290">
    <property type="entry name" value="PERIPLASMIC BINDING COMPONENT OF ABC TRANSPORTER"/>
    <property type="match status" value="1"/>
</dbReference>